<protein>
    <recommendedName>
        <fullName evidence="2">Gfd2/YDR514C-like C-terminal domain-containing protein</fullName>
    </recommendedName>
</protein>
<proteinExistence type="predicted"/>
<name>A0A1Y1UBU9_9FUNG</name>
<feature type="compositionally biased region" description="Low complexity" evidence="1">
    <location>
        <begin position="184"/>
        <end position="227"/>
    </location>
</feature>
<feature type="region of interest" description="Disordered" evidence="1">
    <location>
        <begin position="125"/>
        <end position="227"/>
    </location>
</feature>
<comment type="caution">
    <text evidence="3">The sequence shown here is derived from an EMBL/GenBank/DDBJ whole genome shotgun (WGS) entry which is preliminary data.</text>
</comment>
<dbReference type="InterPro" id="IPR048519">
    <property type="entry name" value="Gfd2/YDR514C-like_C"/>
</dbReference>
<reference evidence="3 4" key="2">
    <citation type="submission" date="2016-08" db="EMBL/GenBank/DDBJ databases">
        <title>Pervasive Adenine N6-methylation of Active Genes in Fungi.</title>
        <authorList>
            <consortium name="DOE Joint Genome Institute"/>
            <person name="Mondo S.J."/>
            <person name="Dannebaum R.O."/>
            <person name="Kuo R.C."/>
            <person name="Labutti K."/>
            <person name="Haridas S."/>
            <person name="Kuo A."/>
            <person name="Salamov A."/>
            <person name="Ahrendt S.R."/>
            <person name="Lipzen A."/>
            <person name="Sullivan W."/>
            <person name="Andreopoulos W.B."/>
            <person name="Clum A."/>
            <person name="Lindquist E."/>
            <person name="Daum C."/>
            <person name="Ramamoorthy G.K."/>
            <person name="Gryganskyi A."/>
            <person name="Culley D."/>
            <person name="Magnuson J.K."/>
            <person name="James T.Y."/>
            <person name="O'Malley M.A."/>
            <person name="Stajich J.E."/>
            <person name="Spatafora J.W."/>
            <person name="Visel A."/>
            <person name="Grigoriev I.V."/>
        </authorList>
    </citation>
    <scope>NUCLEOTIDE SEQUENCE [LARGE SCALE GENOMIC DNA]</scope>
    <source>
        <strain evidence="3 4">S4</strain>
    </source>
</reference>
<dbReference type="InterPro" id="IPR040151">
    <property type="entry name" value="Gfd2/YDR514C-like"/>
</dbReference>
<reference evidence="3 4" key="1">
    <citation type="submission" date="2016-08" db="EMBL/GenBank/DDBJ databases">
        <title>A Parts List for Fungal Cellulosomes Revealed by Comparative Genomics.</title>
        <authorList>
            <consortium name="DOE Joint Genome Institute"/>
            <person name="Haitjema C.H."/>
            <person name="Gilmore S.P."/>
            <person name="Henske J.K."/>
            <person name="Solomon K.V."/>
            <person name="De Groot R."/>
            <person name="Kuo A."/>
            <person name="Mondo S.J."/>
            <person name="Salamov A.A."/>
            <person name="Labutti K."/>
            <person name="Zhao Z."/>
            <person name="Chiniquy J."/>
            <person name="Barry K."/>
            <person name="Brewer H.M."/>
            <person name="Purvine S.O."/>
            <person name="Wright A.T."/>
            <person name="Boxma B."/>
            <person name="Van Alen T."/>
            <person name="Hackstein J.H."/>
            <person name="Baker S.E."/>
            <person name="Grigoriev I.V."/>
            <person name="O'Malley M.A."/>
        </authorList>
    </citation>
    <scope>NUCLEOTIDE SEQUENCE [LARGE SCALE GENOMIC DNA]</scope>
    <source>
        <strain evidence="3 4">S4</strain>
    </source>
</reference>
<dbReference type="EMBL" id="MCFG01000961">
    <property type="protein sequence ID" value="ORX35513.1"/>
    <property type="molecule type" value="Genomic_DNA"/>
</dbReference>
<feature type="domain" description="Gfd2/YDR514C-like C-terminal" evidence="2">
    <location>
        <begin position="79"/>
        <end position="112"/>
    </location>
</feature>
<sequence length="227" mass="26138">MKELDSDPIIANGSSDDKLCSSTIKEKIDDDKLYICLDIEAYERNHDYLTEFLDGVFSKKNGEIFIKKKSMPLIFLKKPLGLEKCLKKLELPYEKLHNAGNDAYYTMQVFWKLLRDLIFQANNNKNTKSNGNGATNNNTNNVNNNRSNNNNNNNNNNNMNMNGNTNKNDNGGGNFNNKKKYRNLNKYNNNNSYSNHGNNNNNYNNHNNSNNNNNNNYNNHNNNKTSY</sequence>
<gene>
    <name evidence="3" type="ORF">BCR32DRAFT_298772</name>
</gene>
<feature type="compositionally biased region" description="Low complexity" evidence="1">
    <location>
        <begin position="125"/>
        <end position="169"/>
    </location>
</feature>
<dbReference type="GO" id="GO:0005634">
    <property type="term" value="C:nucleus"/>
    <property type="evidence" value="ECO:0007669"/>
    <property type="project" value="TreeGrafter"/>
</dbReference>
<dbReference type="STRING" id="1754192.A0A1Y1UBU9"/>
<dbReference type="InterPro" id="IPR036397">
    <property type="entry name" value="RNaseH_sf"/>
</dbReference>
<accession>A0A1Y1UBU9</accession>
<keyword evidence="4" id="KW-1185">Reference proteome</keyword>
<evidence type="ECO:0000256" key="1">
    <source>
        <dbReference type="SAM" id="MobiDB-lite"/>
    </source>
</evidence>
<evidence type="ECO:0000259" key="2">
    <source>
        <dbReference type="Pfam" id="PF21762"/>
    </source>
</evidence>
<dbReference type="InterPro" id="IPR012337">
    <property type="entry name" value="RNaseH-like_sf"/>
</dbReference>
<organism evidence="3 4">
    <name type="scientific">Anaeromyces robustus</name>
    <dbReference type="NCBI Taxonomy" id="1754192"/>
    <lineage>
        <taxon>Eukaryota</taxon>
        <taxon>Fungi</taxon>
        <taxon>Fungi incertae sedis</taxon>
        <taxon>Chytridiomycota</taxon>
        <taxon>Chytridiomycota incertae sedis</taxon>
        <taxon>Neocallimastigomycetes</taxon>
        <taxon>Neocallimastigales</taxon>
        <taxon>Neocallimastigaceae</taxon>
        <taxon>Anaeromyces</taxon>
    </lineage>
</organism>
<dbReference type="SUPFAM" id="SSF53098">
    <property type="entry name" value="Ribonuclease H-like"/>
    <property type="match status" value="1"/>
</dbReference>
<dbReference type="Proteomes" id="UP000193944">
    <property type="component" value="Unassembled WGS sequence"/>
</dbReference>
<dbReference type="Pfam" id="PF21762">
    <property type="entry name" value="DEDDh_C"/>
    <property type="match status" value="1"/>
</dbReference>
<dbReference type="Gene3D" id="3.30.420.10">
    <property type="entry name" value="Ribonuclease H-like superfamily/Ribonuclease H"/>
    <property type="match status" value="1"/>
</dbReference>
<dbReference type="AlphaFoldDB" id="A0A1Y1UBU9"/>
<dbReference type="PANTHER" id="PTHR28083:SF1">
    <property type="entry name" value="GOOD FOR FULL DBP5 ACTIVITY PROTEIN 2"/>
    <property type="match status" value="1"/>
</dbReference>
<dbReference type="GO" id="GO:0003676">
    <property type="term" value="F:nucleic acid binding"/>
    <property type="evidence" value="ECO:0007669"/>
    <property type="project" value="InterPro"/>
</dbReference>
<evidence type="ECO:0000313" key="4">
    <source>
        <dbReference type="Proteomes" id="UP000193944"/>
    </source>
</evidence>
<evidence type="ECO:0000313" key="3">
    <source>
        <dbReference type="EMBL" id="ORX35513.1"/>
    </source>
</evidence>
<dbReference type="PANTHER" id="PTHR28083">
    <property type="entry name" value="GOOD FOR FULL DBP5 ACTIVITY PROTEIN 2"/>
    <property type="match status" value="1"/>
</dbReference>